<evidence type="ECO:0008006" key="5">
    <source>
        <dbReference type="Google" id="ProtNLM"/>
    </source>
</evidence>
<gene>
    <name evidence="3" type="ORF">A3D53_01250</name>
</gene>
<dbReference type="EMBL" id="MFQA01000037">
    <property type="protein sequence ID" value="OGH68583.1"/>
    <property type="molecule type" value="Genomic_DNA"/>
</dbReference>
<dbReference type="AlphaFoldDB" id="A0A1F6MAQ7"/>
<dbReference type="PANTHER" id="PTHR45947">
    <property type="entry name" value="SULFOQUINOVOSYL TRANSFERASE SQD2"/>
    <property type="match status" value="1"/>
</dbReference>
<dbReference type="GO" id="GO:0016757">
    <property type="term" value="F:glycosyltransferase activity"/>
    <property type="evidence" value="ECO:0007669"/>
    <property type="project" value="InterPro"/>
</dbReference>
<reference evidence="3 4" key="1">
    <citation type="journal article" date="2016" name="Nat. Commun.">
        <title>Thousands of microbial genomes shed light on interconnected biogeochemical processes in an aquifer system.</title>
        <authorList>
            <person name="Anantharaman K."/>
            <person name="Brown C.T."/>
            <person name="Hug L.A."/>
            <person name="Sharon I."/>
            <person name="Castelle C.J."/>
            <person name="Probst A.J."/>
            <person name="Thomas B.C."/>
            <person name="Singh A."/>
            <person name="Wilkins M.J."/>
            <person name="Karaoz U."/>
            <person name="Brodie E.L."/>
            <person name="Williams K.H."/>
            <person name="Hubbard S.S."/>
            <person name="Banfield J.F."/>
        </authorList>
    </citation>
    <scope>NUCLEOTIDE SEQUENCE [LARGE SCALE GENOMIC DNA]</scope>
</reference>
<protein>
    <recommendedName>
        <fullName evidence="5">Glycosyl transferase family 1 domain-containing protein</fullName>
    </recommendedName>
</protein>
<dbReference type="PANTHER" id="PTHR45947:SF3">
    <property type="entry name" value="SULFOQUINOVOSYL TRANSFERASE SQD2"/>
    <property type="match status" value="1"/>
</dbReference>
<feature type="domain" description="Glycosyl transferase family 1" evidence="1">
    <location>
        <begin position="200"/>
        <end position="322"/>
    </location>
</feature>
<dbReference type="Proteomes" id="UP000176413">
    <property type="component" value="Unassembled WGS sequence"/>
</dbReference>
<sequence length="373" mass="43355">MKIALVHDYLAQDGGAERVLKAFHELWPEAPIFVLFHDKKKITDFNEQAIQESFLGRLPFIKNHFQWYLPLMPLATERYNLEGFDIVLSSTSAFAKGVITGPNTLHISYCHTPARYLWSDTHHYVADLPYNWFVKAILPRFISRLRLWDKMSADRVDYFIANSRTVQNRIQKYYRRESRVIHPPVDINALGISKSIGDYFVAGGRLVSYKCTDLIINTFNRLKWPLKIFGTGPEYYRLKAMARPNITFVGRITDKEKAVLLSNARAFIHPQIEDFGITALEAMGSGRPVIAYADGGATETIIPGETGTFFYEQTWEALLDTLLHFDYTGWDSQKIREHALEFDILNFKRRFHTHVFDRYEEFKRGLRQPSLMR</sequence>
<evidence type="ECO:0000259" key="1">
    <source>
        <dbReference type="Pfam" id="PF00534"/>
    </source>
</evidence>
<proteinExistence type="predicted"/>
<dbReference type="Pfam" id="PF13439">
    <property type="entry name" value="Glyco_transf_4"/>
    <property type="match status" value="1"/>
</dbReference>
<dbReference type="InterPro" id="IPR028098">
    <property type="entry name" value="Glyco_trans_4-like_N"/>
</dbReference>
<dbReference type="Gene3D" id="3.40.50.2000">
    <property type="entry name" value="Glycogen Phosphorylase B"/>
    <property type="match status" value="2"/>
</dbReference>
<evidence type="ECO:0000259" key="2">
    <source>
        <dbReference type="Pfam" id="PF13439"/>
    </source>
</evidence>
<dbReference type="SUPFAM" id="SSF53756">
    <property type="entry name" value="UDP-Glycosyltransferase/glycogen phosphorylase"/>
    <property type="match status" value="1"/>
</dbReference>
<dbReference type="InterPro" id="IPR001296">
    <property type="entry name" value="Glyco_trans_1"/>
</dbReference>
<evidence type="ECO:0000313" key="3">
    <source>
        <dbReference type="EMBL" id="OGH68583.1"/>
    </source>
</evidence>
<organism evidence="3 4">
    <name type="scientific">Candidatus Magasanikbacteria bacterium RIFCSPHIGHO2_02_FULL_45_10</name>
    <dbReference type="NCBI Taxonomy" id="1798679"/>
    <lineage>
        <taxon>Bacteria</taxon>
        <taxon>Candidatus Magasanikiibacteriota</taxon>
    </lineage>
</organism>
<comment type="caution">
    <text evidence="3">The sequence shown here is derived from an EMBL/GenBank/DDBJ whole genome shotgun (WGS) entry which is preliminary data.</text>
</comment>
<dbReference type="Pfam" id="PF00534">
    <property type="entry name" value="Glycos_transf_1"/>
    <property type="match status" value="1"/>
</dbReference>
<name>A0A1F6MAQ7_9BACT</name>
<evidence type="ECO:0000313" key="4">
    <source>
        <dbReference type="Proteomes" id="UP000176413"/>
    </source>
</evidence>
<feature type="domain" description="Glycosyltransferase subfamily 4-like N-terminal" evidence="2">
    <location>
        <begin position="14"/>
        <end position="188"/>
    </location>
</feature>
<dbReference type="InterPro" id="IPR050194">
    <property type="entry name" value="Glycosyltransferase_grp1"/>
</dbReference>
<accession>A0A1F6MAQ7</accession>